<dbReference type="Proteomes" id="UP000241890">
    <property type="component" value="Unassembled WGS sequence"/>
</dbReference>
<name>A0A2R5GQR3_9STRA</name>
<evidence type="ECO:0000313" key="3">
    <source>
        <dbReference type="Proteomes" id="UP000241890"/>
    </source>
</evidence>
<proteinExistence type="predicted"/>
<gene>
    <name evidence="2" type="ORF">FCC1311_094142</name>
</gene>
<comment type="caution">
    <text evidence="2">The sequence shown here is derived from an EMBL/GenBank/DDBJ whole genome shotgun (WGS) entry which is preliminary data.</text>
</comment>
<dbReference type="EMBL" id="BEYU01000147">
    <property type="protein sequence ID" value="GBG33190.1"/>
    <property type="molecule type" value="Genomic_DNA"/>
</dbReference>
<feature type="region of interest" description="Disordered" evidence="1">
    <location>
        <begin position="135"/>
        <end position="214"/>
    </location>
</feature>
<organism evidence="2 3">
    <name type="scientific">Hondaea fermentalgiana</name>
    <dbReference type="NCBI Taxonomy" id="2315210"/>
    <lineage>
        <taxon>Eukaryota</taxon>
        <taxon>Sar</taxon>
        <taxon>Stramenopiles</taxon>
        <taxon>Bigyra</taxon>
        <taxon>Labyrinthulomycetes</taxon>
        <taxon>Thraustochytrida</taxon>
        <taxon>Thraustochytriidae</taxon>
        <taxon>Hondaea</taxon>
    </lineage>
</organism>
<keyword evidence="3" id="KW-1185">Reference proteome</keyword>
<evidence type="ECO:0000256" key="1">
    <source>
        <dbReference type="SAM" id="MobiDB-lite"/>
    </source>
</evidence>
<evidence type="ECO:0000313" key="2">
    <source>
        <dbReference type="EMBL" id="GBG33190.1"/>
    </source>
</evidence>
<reference evidence="2 3" key="1">
    <citation type="submission" date="2017-12" db="EMBL/GenBank/DDBJ databases">
        <title>Sequencing, de novo assembly and annotation of complete genome of a new Thraustochytrid species, strain FCC1311.</title>
        <authorList>
            <person name="Sedici K."/>
            <person name="Godart F."/>
            <person name="Aiese Cigliano R."/>
            <person name="Sanseverino W."/>
            <person name="Barakat M."/>
            <person name="Ortet P."/>
            <person name="Marechal E."/>
            <person name="Cagnac O."/>
            <person name="Amato A."/>
        </authorList>
    </citation>
    <scope>NUCLEOTIDE SEQUENCE [LARGE SCALE GENOMIC DNA]</scope>
</reference>
<feature type="compositionally biased region" description="Low complexity" evidence="1">
    <location>
        <begin position="154"/>
        <end position="178"/>
    </location>
</feature>
<dbReference type="InParanoid" id="A0A2R5GQR3"/>
<protein>
    <submittedName>
        <fullName evidence="2">Uncharacterized protein</fullName>
    </submittedName>
</protein>
<dbReference type="AlphaFoldDB" id="A0A2R5GQR3"/>
<accession>A0A2R5GQR3</accession>
<sequence length="226" mass="24030">MLVLVRADQTIEKLAEMVSLFSSALAGVVSVKKAKAKLASVAKPNRRRRRPRTVTCSSEELRRQVAGQDPVKLYAPASVASITEALQECKQAAQLRVDAGPEPVVASSSSRVPPRPIAGQENAFLQKMWDNLYANTQSPNKSNQEEEKDEEPLSRTSSGLSTSSASSSSSAFSAGSAAIEGKKSCGAGGRTTKNSSVLARDVREKLKSGKTPRDLIETIQSLTLGA</sequence>
<feature type="compositionally biased region" description="Basic and acidic residues" evidence="1">
    <location>
        <begin position="200"/>
        <end position="214"/>
    </location>
</feature>